<evidence type="ECO:0000256" key="2">
    <source>
        <dbReference type="PROSITE-ProRule" id="PRU00047"/>
    </source>
</evidence>
<feature type="compositionally biased region" description="Low complexity" evidence="3">
    <location>
        <begin position="1002"/>
        <end position="1011"/>
    </location>
</feature>
<feature type="compositionally biased region" description="Polar residues" evidence="3">
    <location>
        <begin position="1012"/>
        <end position="1034"/>
    </location>
</feature>
<dbReference type="Pfam" id="PF14223">
    <property type="entry name" value="Retrotran_gag_2"/>
    <property type="match status" value="1"/>
</dbReference>
<dbReference type="InterPro" id="IPR001878">
    <property type="entry name" value="Znf_CCHC"/>
</dbReference>
<dbReference type="Gene3D" id="3.30.420.10">
    <property type="entry name" value="Ribonuclease H-like superfamily/Ribonuclease H"/>
    <property type="match status" value="1"/>
</dbReference>
<feature type="compositionally biased region" description="Basic and acidic residues" evidence="3">
    <location>
        <begin position="738"/>
        <end position="763"/>
    </location>
</feature>
<evidence type="ECO:0000256" key="1">
    <source>
        <dbReference type="ARBA" id="ARBA00022670"/>
    </source>
</evidence>
<proteinExistence type="predicted"/>
<organism evidence="5">
    <name type="scientific">Oryza sativa subsp. indica</name>
    <name type="common">Rice</name>
    <dbReference type="NCBI Taxonomy" id="39946"/>
    <lineage>
        <taxon>Eukaryota</taxon>
        <taxon>Viridiplantae</taxon>
        <taxon>Streptophyta</taxon>
        <taxon>Embryophyta</taxon>
        <taxon>Tracheophyta</taxon>
        <taxon>Spermatophyta</taxon>
        <taxon>Magnoliopsida</taxon>
        <taxon>Liliopsida</taxon>
        <taxon>Poales</taxon>
        <taxon>Poaceae</taxon>
        <taxon>BOP clade</taxon>
        <taxon>Oryzoideae</taxon>
        <taxon>Oryzeae</taxon>
        <taxon>Oryzinae</taxon>
        <taxon>Oryza</taxon>
        <taxon>Oryza sativa</taxon>
    </lineage>
</organism>
<evidence type="ECO:0000313" key="5">
    <source>
        <dbReference type="EMBL" id="QWW20824.1"/>
    </source>
</evidence>
<dbReference type="SUPFAM" id="SSF55008">
    <property type="entry name" value="HMA, heavy metal-associated domain"/>
    <property type="match status" value="1"/>
</dbReference>
<dbReference type="SUPFAM" id="SSF57756">
    <property type="entry name" value="Retrovirus zinc finger-like domains"/>
    <property type="match status" value="1"/>
</dbReference>
<dbReference type="GO" id="GO:0008233">
    <property type="term" value="F:peptidase activity"/>
    <property type="evidence" value="ECO:0007669"/>
    <property type="project" value="UniProtKB-KW"/>
</dbReference>
<dbReference type="InterPro" id="IPR036163">
    <property type="entry name" value="HMA_dom_sf"/>
</dbReference>
<keyword evidence="2" id="KW-0862">Zinc</keyword>
<reference evidence="5" key="1">
    <citation type="journal article" date="2021" name="Rice">
        <title>Xa7, a Small Orphan Gene Harboring Promoter Trap for AvrXa7, Leads to the Durable Resistance to Xanthomonas oryzae Pv. oryzae.</title>
        <authorList>
            <person name="Wang C."/>
            <person name="Chen S."/>
            <person name="Feng A."/>
            <person name="Su J."/>
            <person name="Wang W."/>
            <person name="Feng J."/>
            <person name="Chen B."/>
            <person name="Zhang M."/>
            <person name="Yang J."/>
            <person name="Zeng L."/>
            <person name="Zhu X."/>
        </authorList>
    </citation>
    <scope>NUCLEOTIDE SEQUENCE</scope>
</reference>
<dbReference type="InterPro" id="IPR012337">
    <property type="entry name" value="RNaseH-like_sf"/>
</dbReference>
<evidence type="ECO:0000259" key="4">
    <source>
        <dbReference type="PROSITE" id="PS50158"/>
    </source>
</evidence>
<dbReference type="PROSITE" id="PS50158">
    <property type="entry name" value="ZF_CCHC"/>
    <property type="match status" value="1"/>
</dbReference>
<feature type="compositionally biased region" description="Basic and acidic residues" evidence="3">
    <location>
        <begin position="335"/>
        <end position="351"/>
    </location>
</feature>
<dbReference type="GO" id="GO:0003676">
    <property type="term" value="F:nucleic acid binding"/>
    <property type="evidence" value="ECO:0007669"/>
    <property type="project" value="InterPro"/>
</dbReference>
<keyword evidence="2" id="KW-0863">Zinc-finger</keyword>
<name>A0A8F2VW23_ORYSI</name>
<dbReference type="PANTHER" id="PTHR42648:SF21">
    <property type="entry name" value="CYSTEINE-RICH RLK (RECEPTOR-LIKE PROTEIN KINASE) 8"/>
    <property type="match status" value="1"/>
</dbReference>
<dbReference type="AlphaFoldDB" id="A0A8F2VW23"/>
<dbReference type="Pfam" id="PF22936">
    <property type="entry name" value="Pol_BBD"/>
    <property type="match status" value="1"/>
</dbReference>
<dbReference type="EMBL" id="MW427595">
    <property type="protein sequence ID" value="QWW20824.1"/>
    <property type="molecule type" value="Genomic_DNA"/>
</dbReference>
<keyword evidence="1" id="KW-0378">Hydrolase</keyword>
<feature type="region of interest" description="Disordered" evidence="3">
    <location>
        <begin position="720"/>
        <end position="763"/>
    </location>
</feature>
<dbReference type="PANTHER" id="PTHR42648">
    <property type="entry name" value="TRANSPOSASE, PUTATIVE-RELATED"/>
    <property type="match status" value="1"/>
</dbReference>
<dbReference type="InterPro" id="IPR054722">
    <property type="entry name" value="PolX-like_BBD"/>
</dbReference>
<dbReference type="InterPro" id="IPR036397">
    <property type="entry name" value="RNaseH_sf"/>
</dbReference>
<dbReference type="SUPFAM" id="SSF53098">
    <property type="entry name" value="Ribonuclease H-like"/>
    <property type="match status" value="1"/>
</dbReference>
<feature type="compositionally biased region" description="Basic and acidic residues" evidence="3">
    <location>
        <begin position="1064"/>
        <end position="1075"/>
    </location>
</feature>
<dbReference type="InterPro" id="IPR036875">
    <property type="entry name" value="Znf_CCHC_sf"/>
</dbReference>
<accession>A0A8F2VW23</accession>
<protein>
    <submittedName>
        <fullName evidence="5">Gag-polypeptide</fullName>
    </submittedName>
</protein>
<dbReference type="Pfam" id="PF25597">
    <property type="entry name" value="SH3_retrovirus"/>
    <property type="match status" value="1"/>
</dbReference>
<feature type="region of interest" description="Disordered" evidence="3">
    <location>
        <begin position="972"/>
        <end position="1075"/>
    </location>
</feature>
<dbReference type="InterPro" id="IPR057670">
    <property type="entry name" value="SH3_retrovirus"/>
</dbReference>
<feature type="region of interest" description="Disordered" evidence="3">
    <location>
        <begin position="329"/>
        <end position="351"/>
    </location>
</feature>
<keyword evidence="2" id="KW-0479">Metal-binding</keyword>
<keyword evidence="1" id="KW-0645">Protease</keyword>
<gene>
    <name evidence="5" type="ORF">Xa7_IRBB7.31</name>
</gene>
<feature type="compositionally biased region" description="Acidic residues" evidence="3">
    <location>
        <begin position="988"/>
        <end position="1001"/>
    </location>
</feature>
<dbReference type="GO" id="GO:0006508">
    <property type="term" value="P:proteolysis"/>
    <property type="evidence" value="ECO:0007669"/>
    <property type="project" value="UniProtKB-KW"/>
</dbReference>
<dbReference type="GO" id="GO:0008270">
    <property type="term" value="F:zinc ion binding"/>
    <property type="evidence" value="ECO:0007669"/>
    <property type="project" value="UniProtKB-KW"/>
</dbReference>
<dbReference type="SMART" id="SM00343">
    <property type="entry name" value="ZnF_C2HC"/>
    <property type="match status" value="1"/>
</dbReference>
<feature type="domain" description="CCHC-type" evidence="4">
    <location>
        <begin position="314"/>
        <end position="329"/>
    </location>
</feature>
<evidence type="ECO:0000256" key="3">
    <source>
        <dbReference type="SAM" id="MobiDB-lite"/>
    </source>
</evidence>
<dbReference type="InterPro" id="IPR039537">
    <property type="entry name" value="Retrotran_Ty1/copia-like"/>
</dbReference>
<sequence>MAAEGGWCQKSYFDVLGIRCPSEVPLVEKLLQPLEGAQKAHVSLQSNVLVPSPSRTVQMEAYLQSQGYNVWNKVKSPYTVPDDADITPANVAQVDFNYRARNAIIGGISSGEFNRVQHHKSAHDMWTALCNFHEGNNDIQLIRQNQFHKEYQRFEMHPGESINSYFKRFGEIVSKLRSVGKEFSDNDNARHLLNCLDYGVWEMKVTSITESAPLSDLTMDKLYSKLKTHEMDVFHRKGLKHSMALVTDPSGSTSSNDSAFVCGGFSLATLHSVTEQQLEKIPEDDLTLFARKFSRAYKNVRDRKRGKTNEPFVCFECGEPNHIRVNCPKLKKKSDKTTKKPEGQGRKGKKDLMKKAIHKVLAALEEVQLSDIDSDDDDQEKGDKDFSGMCCLANNEDFINLCLMALEDKDDSSEHPEVCLDDIPSLDGSLCDDSCSDNDSVDDELSKERMAHLMIEISDKYRSSKYKIEKLKSENDGMTLEIARLRSMIPEEDTCSTCASYLSEINLLKDKLKSCALGAGNLSSASAACSTCYEIKVDMGLLEMELKELKEKFVHDRIGRCENCPILTSDNDELRQQVAMLRTKNDLLESFATKEPIHSSCANCAILETELKDAKTVIDSIKSIDSCSSCISLKVDLESAKRENSYLQQSLERFAQGKKKLNMILDQSKVSINNQGIGYDFAESLRIGTHEILGVTDGMIELAQKPITFKSAGFIGNISSSSPKTSEPKVVPMTSKSKPVELPRPKNSKQVEHKQNQKQTKPVEKTKYECTYYGKAGHLDFGVGRSNTWLVDSGCSRHMTGEAKWFTSLTRASGDETITFGDASSGRVMAKGTIKVNDKFILKDVALNGVVERKNRTLVDMARTMLDEFTTPRKFWTEAISAACFISNRVFLRTILHKTPYELRFGRRPKVSHLRVFGCKCFVLKPGNLDKFESRSVDGIFLGYATHSWAYRVYVLSTNKIVETCEVTFDEASPGARPEISGVPDESIFVDEDSDDDDDDSISPPLDSTPPVQETGSPSTTLPSGDAPTTSSSAAEEIDGGTSGPTAPRHIQNRHPPDSMIGRLGERLPEPGMKD</sequence>